<protein>
    <submittedName>
        <fullName evidence="1">Uncharacterized protein</fullName>
    </submittedName>
</protein>
<name>A0A4Y9ZEX5_9AGAM</name>
<evidence type="ECO:0000313" key="1">
    <source>
        <dbReference type="EMBL" id="TFY73142.1"/>
    </source>
</evidence>
<gene>
    <name evidence="1" type="ORF">EWM64_g10870</name>
</gene>
<reference evidence="1 2" key="1">
    <citation type="submission" date="2019-02" db="EMBL/GenBank/DDBJ databases">
        <title>Genome sequencing of the rare red list fungi Hericium alpestre (H. flagellum).</title>
        <authorList>
            <person name="Buettner E."/>
            <person name="Kellner H."/>
        </authorList>
    </citation>
    <scope>NUCLEOTIDE SEQUENCE [LARGE SCALE GENOMIC DNA]</scope>
    <source>
        <strain evidence="1 2">DSM 108284</strain>
    </source>
</reference>
<keyword evidence="2" id="KW-1185">Reference proteome</keyword>
<dbReference type="Proteomes" id="UP000298061">
    <property type="component" value="Unassembled WGS sequence"/>
</dbReference>
<accession>A0A4Y9ZEX5</accession>
<sequence>MFVARPVVAEPQQRTYAPFPGAPATGVVDAMSVLVEFLEVAQLVPVLFNSLIGTVPPAVHRLREAPGARNGEL</sequence>
<evidence type="ECO:0000313" key="2">
    <source>
        <dbReference type="Proteomes" id="UP000298061"/>
    </source>
</evidence>
<proteinExistence type="predicted"/>
<dbReference type="EMBL" id="SFCI01003250">
    <property type="protein sequence ID" value="TFY73142.1"/>
    <property type="molecule type" value="Genomic_DNA"/>
</dbReference>
<comment type="caution">
    <text evidence="1">The sequence shown here is derived from an EMBL/GenBank/DDBJ whole genome shotgun (WGS) entry which is preliminary data.</text>
</comment>
<dbReference type="AlphaFoldDB" id="A0A4Y9ZEX5"/>
<organism evidence="1 2">
    <name type="scientific">Hericium alpestre</name>
    <dbReference type="NCBI Taxonomy" id="135208"/>
    <lineage>
        <taxon>Eukaryota</taxon>
        <taxon>Fungi</taxon>
        <taxon>Dikarya</taxon>
        <taxon>Basidiomycota</taxon>
        <taxon>Agaricomycotina</taxon>
        <taxon>Agaricomycetes</taxon>
        <taxon>Russulales</taxon>
        <taxon>Hericiaceae</taxon>
        <taxon>Hericium</taxon>
    </lineage>
</organism>